<sequence length="159" mass="16976">MKKLFIAPLLMLPLAMAAAPAQADPQSTPAMGFVSLEVADMARAKSFYADTLGMKPILTISKPTDPFQKIAYNFSGNPQSNETLLILIHYDRPKADQNKSSGAKIGLRVADTRAIAAKVKSAGYPLVSQPAADAKGPVLNSVVRDPDGVIVELVELRMP</sequence>
<proteinExistence type="predicted"/>
<dbReference type="SUPFAM" id="SSF54593">
    <property type="entry name" value="Glyoxalase/Bleomycin resistance protein/Dihydroxybiphenyl dioxygenase"/>
    <property type="match status" value="1"/>
</dbReference>
<gene>
    <name evidence="3" type="ORF">ACFO3E_14705</name>
</gene>
<comment type="caution">
    <text evidence="3">The sequence shown here is derived from an EMBL/GenBank/DDBJ whole genome shotgun (WGS) entry which is preliminary data.</text>
</comment>
<dbReference type="PROSITE" id="PS51819">
    <property type="entry name" value="VOC"/>
    <property type="match status" value="1"/>
</dbReference>
<dbReference type="InterPro" id="IPR004360">
    <property type="entry name" value="Glyas_Fos-R_dOase_dom"/>
</dbReference>
<reference evidence="4" key="1">
    <citation type="journal article" date="2019" name="Int. J. Syst. Evol. Microbiol.">
        <title>The Global Catalogue of Microorganisms (GCM) 10K type strain sequencing project: providing services to taxonomists for standard genome sequencing and annotation.</title>
        <authorList>
            <consortium name="The Broad Institute Genomics Platform"/>
            <consortium name="The Broad Institute Genome Sequencing Center for Infectious Disease"/>
            <person name="Wu L."/>
            <person name="Ma J."/>
        </authorList>
    </citation>
    <scope>NUCLEOTIDE SEQUENCE [LARGE SCALE GENOMIC DNA]</scope>
    <source>
        <strain evidence="4">NBRC 103632</strain>
    </source>
</reference>
<feature type="domain" description="VOC" evidence="2">
    <location>
        <begin position="30"/>
        <end position="156"/>
    </location>
</feature>
<feature type="signal peptide" evidence="1">
    <location>
        <begin position="1"/>
        <end position="23"/>
    </location>
</feature>
<protein>
    <submittedName>
        <fullName evidence="3">VOC family protein</fullName>
    </submittedName>
</protein>
<keyword evidence="4" id="KW-1185">Reference proteome</keyword>
<dbReference type="InterPro" id="IPR037523">
    <property type="entry name" value="VOC_core"/>
</dbReference>
<keyword evidence="1" id="KW-0732">Signal</keyword>
<organism evidence="3 4">
    <name type="scientific">Sphingobium tyrosinilyticum</name>
    <dbReference type="NCBI Taxonomy" id="2715436"/>
    <lineage>
        <taxon>Bacteria</taxon>
        <taxon>Pseudomonadati</taxon>
        <taxon>Pseudomonadota</taxon>
        <taxon>Alphaproteobacteria</taxon>
        <taxon>Sphingomonadales</taxon>
        <taxon>Sphingomonadaceae</taxon>
        <taxon>Sphingobium</taxon>
    </lineage>
</organism>
<evidence type="ECO:0000313" key="4">
    <source>
        <dbReference type="Proteomes" id="UP001595957"/>
    </source>
</evidence>
<dbReference type="Gene3D" id="3.10.180.10">
    <property type="entry name" value="2,3-Dihydroxybiphenyl 1,2-Dioxygenase, domain 1"/>
    <property type="match status" value="1"/>
</dbReference>
<dbReference type="Pfam" id="PF00903">
    <property type="entry name" value="Glyoxalase"/>
    <property type="match status" value="1"/>
</dbReference>
<dbReference type="Proteomes" id="UP001595957">
    <property type="component" value="Unassembled WGS sequence"/>
</dbReference>
<evidence type="ECO:0000256" key="1">
    <source>
        <dbReference type="SAM" id="SignalP"/>
    </source>
</evidence>
<dbReference type="RefSeq" id="WP_380805610.1">
    <property type="nucleotide sequence ID" value="NZ_JBHSFZ010000031.1"/>
</dbReference>
<dbReference type="InterPro" id="IPR029068">
    <property type="entry name" value="Glyas_Bleomycin-R_OHBP_Dase"/>
</dbReference>
<evidence type="ECO:0000313" key="3">
    <source>
        <dbReference type="EMBL" id="MFC4595435.1"/>
    </source>
</evidence>
<name>A0ABV9F371_9SPHN</name>
<evidence type="ECO:0000259" key="2">
    <source>
        <dbReference type="PROSITE" id="PS51819"/>
    </source>
</evidence>
<dbReference type="EMBL" id="JBHSFZ010000031">
    <property type="protein sequence ID" value="MFC4595435.1"/>
    <property type="molecule type" value="Genomic_DNA"/>
</dbReference>
<accession>A0ABV9F371</accession>
<feature type="chain" id="PRO_5047303637" evidence="1">
    <location>
        <begin position="24"/>
        <end position="159"/>
    </location>
</feature>